<name>A0A6C0CC49_9ZZZZ</name>
<organism evidence="1">
    <name type="scientific">viral metagenome</name>
    <dbReference type="NCBI Taxonomy" id="1070528"/>
    <lineage>
        <taxon>unclassified sequences</taxon>
        <taxon>metagenomes</taxon>
        <taxon>organismal metagenomes</taxon>
    </lineage>
</organism>
<dbReference type="EMBL" id="MN739380">
    <property type="protein sequence ID" value="QHT01712.1"/>
    <property type="molecule type" value="Genomic_DNA"/>
</dbReference>
<dbReference type="AlphaFoldDB" id="A0A6C0CC49"/>
<reference evidence="1" key="1">
    <citation type="journal article" date="2020" name="Nature">
        <title>Giant virus diversity and host interactions through global metagenomics.</title>
        <authorList>
            <person name="Schulz F."/>
            <person name="Roux S."/>
            <person name="Paez-Espino D."/>
            <person name="Jungbluth S."/>
            <person name="Walsh D.A."/>
            <person name="Denef V.J."/>
            <person name="McMahon K.D."/>
            <person name="Konstantinidis K.T."/>
            <person name="Eloe-Fadrosh E.A."/>
            <person name="Kyrpides N.C."/>
            <person name="Woyke T."/>
        </authorList>
    </citation>
    <scope>NUCLEOTIDE SEQUENCE</scope>
    <source>
        <strain evidence="1">GVMAG-M-3300020523-10</strain>
    </source>
</reference>
<proteinExistence type="predicted"/>
<sequence length="142" mass="16676">MSSICLERSIDYTVFEGKSWQEKMIKCNECNCCKSHQCLRPRYVLPTVYEFDAIDVLDSENHRFGVCRCKCRFLARRMCEEANCDIMCASPSPTELPMPPQKWLKKTPHYDLSLLDWATEQAIEVHWKNQVKACQYAIFHIC</sequence>
<accession>A0A6C0CC49</accession>
<evidence type="ECO:0000313" key="1">
    <source>
        <dbReference type="EMBL" id="QHT01712.1"/>
    </source>
</evidence>
<protein>
    <submittedName>
        <fullName evidence="1">Uncharacterized protein</fullName>
    </submittedName>
</protein>